<evidence type="ECO:0000313" key="4">
    <source>
        <dbReference type="Proteomes" id="UP000014500"/>
    </source>
</evidence>
<feature type="compositionally biased region" description="Polar residues" evidence="2">
    <location>
        <begin position="48"/>
        <end position="67"/>
    </location>
</feature>
<keyword evidence="1" id="KW-0175">Coiled coil</keyword>
<accession>T1IHZ2</accession>
<feature type="region of interest" description="Disordered" evidence="2">
    <location>
        <begin position="1"/>
        <end position="85"/>
    </location>
</feature>
<feature type="region of interest" description="Disordered" evidence="2">
    <location>
        <begin position="485"/>
        <end position="521"/>
    </location>
</feature>
<organism evidence="3 4">
    <name type="scientific">Strigamia maritima</name>
    <name type="common">European centipede</name>
    <name type="synonym">Geophilus maritimus</name>
    <dbReference type="NCBI Taxonomy" id="126957"/>
    <lineage>
        <taxon>Eukaryota</taxon>
        <taxon>Metazoa</taxon>
        <taxon>Ecdysozoa</taxon>
        <taxon>Arthropoda</taxon>
        <taxon>Myriapoda</taxon>
        <taxon>Chilopoda</taxon>
        <taxon>Pleurostigmophora</taxon>
        <taxon>Geophilomorpha</taxon>
        <taxon>Linotaeniidae</taxon>
        <taxon>Strigamia</taxon>
    </lineage>
</organism>
<feature type="region of interest" description="Disordered" evidence="2">
    <location>
        <begin position="285"/>
        <end position="314"/>
    </location>
</feature>
<sequence>MSSSYLIDGTKKCPYESPENKLRTSNRAVVLTPISRELDSDHLEGSIRFSSPTKESNFSSLDTSPCDSSKRPSTPFHPKSSPPTSHYTLCEQMIPTKGSPKASRISIVKMSKARQAYLAVEPTDDYDNRLRGGATIVAKLPYSRCIDATNKRRQHIRKADTAKFSSDVASISSMSSTPRPQLLSLGSTRVRATSSSGPSSSDKGCCPYHIRVRKRNALVDSHVGSDAEVMVTAPRCRCSEKIVPARALSAQSSTAMSNKPPASTRLCTQPKRALSIEDAIIQLSKRSASPPSEFTGSSSSSSKEKKLLHRTLSTNRITDELRSKLGLTPPHKKGTVFKPSQALTSYKTSFERIMDGHAMGTQTLPSLPPTRCYSDSQVDLMARNMLKCNRCNHHCAAEQGVFSCDTCMEVQRVKNAFVLEIFADQCPSGENEQERTTCYGVRVGAGLLPVIVIGNMENLEKKKANQLLKARIQKDELYHHAKAQGLQILGPDPESDESTGLDSKDDYPDQGQVDLKDKRDTQFELEDYKDDESANNEYKKRSFKTAEDISRREKLETRASKFRALKNEQNRLQLRIQKVEDRMRRLEEIFRNRMFAPYYKFGVKRLNNK</sequence>
<proteinExistence type="predicted"/>
<evidence type="ECO:0000313" key="3">
    <source>
        <dbReference type="EnsemblMetazoa" id="SMAR000474-PA"/>
    </source>
</evidence>
<protein>
    <submittedName>
        <fullName evidence="3">Uncharacterized protein</fullName>
    </submittedName>
</protein>
<feature type="coiled-coil region" evidence="1">
    <location>
        <begin position="562"/>
        <end position="589"/>
    </location>
</feature>
<reference evidence="3" key="2">
    <citation type="submission" date="2015-02" db="UniProtKB">
        <authorList>
            <consortium name="EnsemblMetazoa"/>
        </authorList>
    </citation>
    <scope>IDENTIFICATION</scope>
</reference>
<feature type="compositionally biased region" description="Low complexity" evidence="2">
    <location>
        <begin position="167"/>
        <end position="176"/>
    </location>
</feature>
<name>T1IHZ2_STRMM</name>
<feature type="compositionally biased region" description="Basic and acidic residues" evidence="2">
    <location>
        <begin position="9"/>
        <end position="22"/>
    </location>
</feature>
<evidence type="ECO:0000256" key="2">
    <source>
        <dbReference type="SAM" id="MobiDB-lite"/>
    </source>
</evidence>
<dbReference type="PhylomeDB" id="T1IHZ2"/>
<dbReference type="HOGENOM" id="CLU_448584_0_0_1"/>
<feature type="compositionally biased region" description="Basic and acidic residues" evidence="2">
    <location>
        <begin position="36"/>
        <end position="45"/>
    </location>
</feature>
<dbReference type="Proteomes" id="UP000014500">
    <property type="component" value="Unassembled WGS sequence"/>
</dbReference>
<feature type="compositionally biased region" description="Polar residues" evidence="2">
    <location>
        <begin position="184"/>
        <end position="193"/>
    </location>
</feature>
<dbReference type="EnsemblMetazoa" id="SMAR000474-RA">
    <property type="protein sequence ID" value="SMAR000474-PA"/>
    <property type="gene ID" value="SMAR000474"/>
</dbReference>
<keyword evidence="4" id="KW-1185">Reference proteome</keyword>
<dbReference type="AlphaFoldDB" id="T1IHZ2"/>
<feature type="region of interest" description="Disordered" evidence="2">
    <location>
        <begin position="167"/>
        <end position="206"/>
    </location>
</feature>
<reference evidence="4" key="1">
    <citation type="submission" date="2011-05" db="EMBL/GenBank/DDBJ databases">
        <authorList>
            <person name="Richards S.R."/>
            <person name="Qu J."/>
            <person name="Jiang H."/>
            <person name="Jhangiani S.N."/>
            <person name="Agravi P."/>
            <person name="Goodspeed R."/>
            <person name="Gross S."/>
            <person name="Mandapat C."/>
            <person name="Jackson L."/>
            <person name="Mathew T."/>
            <person name="Pu L."/>
            <person name="Thornton R."/>
            <person name="Saada N."/>
            <person name="Wilczek-Boney K.B."/>
            <person name="Lee S."/>
            <person name="Kovar C."/>
            <person name="Wu Y."/>
            <person name="Scherer S.E."/>
            <person name="Worley K.C."/>
            <person name="Muzny D.M."/>
            <person name="Gibbs R."/>
        </authorList>
    </citation>
    <scope>NUCLEOTIDE SEQUENCE</scope>
    <source>
        <strain evidence="4">Brora</strain>
    </source>
</reference>
<evidence type="ECO:0000256" key="1">
    <source>
        <dbReference type="SAM" id="Coils"/>
    </source>
</evidence>
<dbReference type="EMBL" id="JH430051">
    <property type="status" value="NOT_ANNOTATED_CDS"/>
    <property type="molecule type" value="Genomic_DNA"/>
</dbReference>
<feature type="compositionally biased region" description="Low complexity" evidence="2">
    <location>
        <begin position="287"/>
        <end position="301"/>
    </location>
</feature>